<proteinExistence type="predicted"/>
<comment type="caution">
    <text evidence="6">The sequence shown here is derived from an EMBL/GenBank/DDBJ whole genome shotgun (WGS) entry which is preliminary data.</text>
</comment>
<feature type="compositionally biased region" description="Basic and acidic residues" evidence="4">
    <location>
        <begin position="165"/>
        <end position="184"/>
    </location>
</feature>
<keyword evidence="7" id="KW-1185">Reference proteome</keyword>
<dbReference type="Pfam" id="PF01638">
    <property type="entry name" value="HxlR"/>
    <property type="match status" value="1"/>
</dbReference>
<protein>
    <submittedName>
        <fullName evidence="6">ArsR family transcriptional regulator</fullName>
    </submittedName>
</protein>
<dbReference type="PROSITE" id="PS51118">
    <property type="entry name" value="HTH_HXLR"/>
    <property type="match status" value="1"/>
</dbReference>
<evidence type="ECO:0000256" key="2">
    <source>
        <dbReference type="ARBA" id="ARBA00023125"/>
    </source>
</evidence>
<accession>A0A2I0SC05</accession>
<evidence type="ECO:0000256" key="3">
    <source>
        <dbReference type="ARBA" id="ARBA00023163"/>
    </source>
</evidence>
<evidence type="ECO:0000313" key="7">
    <source>
        <dbReference type="Proteomes" id="UP000236178"/>
    </source>
</evidence>
<dbReference type="InterPro" id="IPR036390">
    <property type="entry name" value="WH_DNA-bd_sf"/>
</dbReference>
<dbReference type="GO" id="GO:0003677">
    <property type="term" value="F:DNA binding"/>
    <property type="evidence" value="ECO:0007669"/>
    <property type="project" value="UniProtKB-KW"/>
</dbReference>
<sequence>MALGKDYATQECSIARALEVVGERWTLLVIRDALYGVRRYNDFLVHLGIPRAVLAARLQALTAEGILEKRRYQESPPRDEYVLTDRGIALWPTLRSLGLWGREHFGESRLRWFRHADCGTELGPYGECPRCAMIVPVPDVEMAPGPGLDRDPADPVSRALLAPRRLLEPLDTDPRRPVDGHPQEPEGGGRGPGGVADAASGSGRSAEGRPV</sequence>
<evidence type="ECO:0000256" key="4">
    <source>
        <dbReference type="SAM" id="MobiDB-lite"/>
    </source>
</evidence>
<dbReference type="SUPFAM" id="SSF46785">
    <property type="entry name" value="Winged helix' DNA-binding domain"/>
    <property type="match status" value="1"/>
</dbReference>
<evidence type="ECO:0000259" key="5">
    <source>
        <dbReference type="PROSITE" id="PS51118"/>
    </source>
</evidence>
<dbReference type="Proteomes" id="UP000236178">
    <property type="component" value="Unassembled WGS sequence"/>
</dbReference>
<evidence type="ECO:0000256" key="1">
    <source>
        <dbReference type="ARBA" id="ARBA00023015"/>
    </source>
</evidence>
<gene>
    <name evidence="6" type="ORF">CW362_40440</name>
</gene>
<name>A0A2I0SC05_9ACTN</name>
<dbReference type="OrthoDB" id="9792527at2"/>
<keyword evidence="2" id="KW-0238">DNA-binding</keyword>
<feature type="region of interest" description="Disordered" evidence="4">
    <location>
        <begin position="143"/>
        <end position="211"/>
    </location>
</feature>
<dbReference type="AlphaFoldDB" id="A0A2I0SC05"/>
<evidence type="ECO:0000313" key="6">
    <source>
        <dbReference type="EMBL" id="PKT67444.1"/>
    </source>
</evidence>
<keyword evidence="1" id="KW-0805">Transcription regulation</keyword>
<keyword evidence="3" id="KW-0804">Transcription</keyword>
<dbReference type="InterPro" id="IPR002577">
    <property type="entry name" value="HTH_HxlR"/>
</dbReference>
<feature type="domain" description="HTH hxlR-type" evidence="5">
    <location>
        <begin position="12"/>
        <end position="109"/>
    </location>
</feature>
<dbReference type="InterPro" id="IPR036388">
    <property type="entry name" value="WH-like_DNA-bd_sf"/>
</dbReference>
<organism evidence="6 7">
    <name type="scientific">Streptomyces populi</name>
    <dbReference type="NCBI Taxonomy" id="2058924"/>
    <lineage>
        <taxon>Bacteria</taxon>
        <taxon>Bacillati</taxon>
        <taxon>Actinomycetota</taxon>
        <taxon>Actinomycetes</taxon>
        <taxon>Kitasatosporales</taxon>
        <taxon>Streptomycetaceae</taxon>
        <taxon>Streptomyces</taxon>
    </lineage>
</organism>
<reference evidence="6 7" key="1">
    <citation type="submission" date="2017-12" db="EMBL/GenBank/DDBJ databases">
        <title>Streptomyces populusis sp. nov., a novel endophytic actinobacterium isolated from stems of Populus adenopoda Maxim.</title>
        <authorList>
            <person name="Wang Z."/>
        </authorList>
    </citation>
    <scope>NUCLEOTIDE SEQUENCE [LARGE SCALE GENOMIC DNA]</scope>
    <source>
        <strain evidence="6 7">A249</strain>
    </source>
</reference>
<dbReference type="PANTHER" id="PTHR33204:SF18">
    <property type="entry name" value="TRANSCRIPTIONAL REGULATORY PROTEIN"/>
    <property type="match status" value="1"/>
</dbReference>
<dbReference type="PANTHER" id="PTHR33204">
    <property type="entry name" value="TRANSCRIPTIONAL REGULATOR, MARR FAMILY"/>
    <property type="match status" value="1"/>
</dbReference>
<dbReference type="Gene3D" id="1.10.10.10">
    <property type="entry name" value="Winged helix-like DNA-binding domain superfamily/Winged helix DNA-binding domain"/>
    <property type="match status" value="1"/>
</dbReference>
<dbReference type="EMBL" id="PJOS01000174">
    <property type="protein sequence ID" value="PKT67444.1"/>
    <property type="molecule type" value="Genomic_DNA"/>
</dbReference>